<name>A0ABW0KMQ8_9BACT</name>
<feature type="chain" id="PRO_5045928097" evidence="2">
    <location>
        <begin position="21"/>
        <end position="652"/>
    </location>
</feature>
<sequence length="652" mass="71786">MKRLTLAFALAALCPLSAQVLPGGNGTGATPAPTTTTSNNNYNMVPGSAADRQTDTQTALGNMPMADPGSENVTFNGKIWNVTNNRLMRSRFETYLTTPEANGPEDQAYRDIMAQIMELLAPTHKQAPDPVTKVQLRGPEVMKAFALLPEAGAARIDGGLCNAVANAVWDVWTSQKRVNERKLANAAMLERRKQLEWNAEMGLNSTPLAKTGGTTKNNQQNAQNQQTNSATVGRTSGYIKGIAEIEARTKLNETAMGLSEVTSKIQFQALIIQMFMQRRFEHAVIACRFYPNLFRDGESILQLDKNSDVQKILSSSFGVPPTVSMIDGLSLEAIRSVDESLVSFENLVARRDVDSASNRLLEAYGIGEYLPRVRRLPMSEKTKVLDFVRKKNKLLSFLEMKDYSSAETVVMELRATSDDFEYAKPLAAIQTAKTMSNLHVNNANAAMGNKDAKTVEAEMKAAAEIWPTNPRVTQLSEHMMQSTDMKSQALMEFDRLISQRNYRQIFENQAPFIAAVADDLTRKQQLEKVLKDMGKLELILGGAKELAASSPPAAWEKVEKESSLYPDDPVLSKLRADLGVKASEFVTAIENARQQEEKQQVGSALAWYLKAKSMHPLSEMARDGIKRLVEVVKNGDSPPATPETTSASALNN</sequence>
<proteinExistence type="predicted"/>
<accession>A0ABW0KMQ8</accession>
<dbReference type="Proteomes" id="UP001596052">
    <property type="component" value="Unassembled WGS sequence"/>
</dbReference>
<gene>
    <name evidence="3" type="ORF">ACFQDI_05645</name>
</gene>
<evidence type="ECO:0000313" key="4">
    <source>
        <dbReference type="Proteomes" id="UP001596052"/>
    </source>
</evidence>
<evidence type="ECO:0000256" key="1">
    <source>
        <dbReference type="SAM" id="MobiDB-lite"/>
    </source>
</evidence>
<feature type="region of interest" description="Disordered" evidence="1">
    <location>
        <begin position="633"/>
        <end position="652"/>
    </location>
</feature>
<dbReference type="RefSeq" id="WP_377164307.1">
    <property type="nucleotide sequence ID" value="NZ_JBHSMQ010000002.1"/>
</dbReference>
<feature type="compositionally biased region" description="Polar residues" evidence="1">
    <location>
        <begin position="642"/>
        <end position="652"/>
    </location>
</feature>
<feature type="signal peptide" evidence="2">
    <location>
        <begin position="1"/>
        <end position="20"/>
    </location>
</feature>
<reference evidence="4" key="1">
    <citation type="journal article" date="2019" name="Int. J. Syst. Evol. Microbiol.">
        <title>The Global Catalogue of Microorganisms (GCM) 10K type strain sequencing project: providing services to taxonomists for standard genome sequencing and annotation.</title>
        <authorList>
            <consortium name="The Broad Institute Genomics Platform"/>
            <consortium name="The Broad Institute Genome Sequencing Center for Infectious Disease"/>
            <person name="Wu L."/>
            <person name="Ma J."/>
        </authorList>
    </citation>
    <scope>NUCLEOTIDE SEQUENCE [LARGE SCALE GENOMIC DNA]</scope>
    <source>
        <strain evidence="4">CGMCC 4.1469</strain>
    </source>
</reference>
<comment type="caution">
    <text evidence="3">The sequence shown here is derived from an EMBL/GenBank/DDBJ whole genome shotgun (WGS) entry which is preliminary data.</text>
</comment>
<evidence type="ECO:0000256" key="2">
    <source>
        <dbReference type="SAM" id="SignalP"/>
    </source>
</evidence>
<evidence type="ECO:0000313" key="3">
    <source>
        <dbReference type="EMBL" id="MFC5454332.1"/>
    </source>
</evidence>
<organism evidence="3 4">
    <name type="scientific">Prosthecobacter fluviatilis</name>
    <dbReference type="NCBI Taxonomy" id="445931"/>
    <lineage>
        <taxon>Bacteria</taxon>
        <taxon>Pseudomonadati</taxon>
        <taxon>Verrucomicrobiota</taxon>
        <taxon>Verrucomicrobiia</taxon>
        <taxon>Verrucomicrobiales</taxon>
        <taxon>Verrucomicrobiaceae</taxon>
        <taxon>Prosthecobacter</taxon>
    </lineage>
</organism>
<keyword evidence="4" id="KW-1185">Reference proteome</keyword>
<protein>
    <submittedName>
        <fullName evidence="3">Uncharacterized protein</fullName>
    </submittedName>
</protein>
<feature type="region of interest" description="Disordered" evidence="1">
    <location>
        <begin position="20"/>
        <end position="41"/>
    </location>
</feature>
<keyword evidence="2" id="KW-0732">Signal</keyword>
<feature type="compositionally biased region" description="Low complexity" evidence="1">
    <location>
        <begin position="28"/>
        <end position="41"/>
    </location>
</feature>
<feature type="region of interest" description="Disordered" evidence="1">
    <location>
        <begin position="209"/>
        <end position="230"/>
    </location>
</feature>
<dbReference type="EMBL" id="JBHSMQ010000002">
    <property type="protein sequence ID" value="MFC5454332.1"/>
    <property type="molecule type" value="Genomic_DNA"/>
</dbReference>
<feature type="compositionally biased region" description="Low complexity" evidence="1">
    <location>
        <begin position="210"/>
        <end position="230"/>
    </location>
</feature>